<dbReference type="EMBL" id="VZZK01000037">
    <property type="protein sequence ID" value="KAB1074543.1"/>
    <property type="molecule type" value="Genomic_DNA"/>
</dbReference>
<gene>
    <name evidence="1" type="ORF">F6X53_25945</name>
</gene>
<keyword evidence="2" id="KW-1185">Reference proteome</keyword>
<comment type="caution">
    <text evidence="1">The sequence shown here is derived from an EMBL/GenBank/DDBJ whole genome shotgun (WGS) entry which is preliminary data.</text>
</comment>
<evidence type="ECO:0000313" key="1">
    <source>
        <dbReference type="EMBL" id="KAB1074543.1"/>
    </source>
</evidence>
<protein>
    <submittedName>
        <fullName evidence="1">GlyGly-CTERM sorting domain-containing protein</fullName>
    </submittedName>
</protein>
<organism evidence="1 2">
    <name type="scientific">Methylobacterium soli</name>
    <dbReference type="NCBI Taxonomy" id="553447"/>
    <lineage>
        <taxon>Bacteria</taxon>
        <taxon>Pseudomonadati</taxon>
        <taxon>Pseudomonadota</taxon>
        <taxon>Alphaproteobacteria</taxon>
        <taxon>Hyphomicrobiales</taxon>
        <taxon>Methylobacteriaceae</taxon>
        <taxon>Methylobacterium</taxon>
    </lineage>
</organism>
<name>A0A6L3SR38_9HYPH</name>
<proteinExistence type="predicted"/>
<reference evidence="1 2" key="1">
    <citation type="submission" date="2019-09" db="EMBL/GenBank/DDBJ databases">
        <title>YIM 48816 draft genome.</title>
        <authorList>
            <person name="Jiang L."/>
        </authorList>
    </citation>
    <scope>NUCLEOTIDE SEQUENCE [LARGE SCALE GENOMIC DNA]</scope>
    <source>
        <strain evidence="1 2">YIM 48816</strain>
    </source>
</reference>
<dbReference type="Proteomes" id="UP000474159">
    <property type="component" value="Unassembled WGS sequence"/>
</dbReference>
<dbReference type="AlphaFoldDB" id="A0A6L3SR38"/>
<dbReference type="NCBIfam" id="TIGR03501">
    <property type="entry name" value="GlyGly_CTERM"/>
    <property type="match status" value="1"/>
</dbReference>
<sequence>MSSKVIGVGGSIGWLSLLLTIV</sequence>
<accession>A0A6L3SR38</accession>
<evidence type="ECO:0000313" key="2">
    <source>
        <dbReference type="Proteomes" id="UP000474159"/>
    </source>
</evidence>
<dbReference type="InterPro" id="IPR020008">
    <property type="entry name" value="GlyGly_CTERM"/>
</dbReference>